<dbReference type="Proteomes" id="UP000428260">
    <property type="component" value="Chromosome"/>
</dbReference>
<sequence>MQKRHTNRIKYFEEQGITTAKHVIPYLSDLIKIEPKTEVLEIGCGEAGNLKPFIDIGCKATGIDISHGKIKQAEKFYSNHKNRNNLELICEDIYKHNSLDKKYDLIMMRDVIEHILNQEKFMGFIKQFLKPDGKIFLAFPPWQNPFGGHQQICGSKLLSKIPFFHLLPQKTYRFILKSFGENESQINTLVEIKQTGISIERFERIIKQEKFSIDKRTYYFINPNYETKFGLKPRTQSKLISSIPWLRNFFTTAMYYVISQSTLQD</sequence>
<dbReference type="EMBL" id="CP046401">
    <property type="protein sequence ID" value="QGY44221.1"/>
    <property type="molecule type" value="Genomic_DNA"/>
</dbReference>
<dbReference type="PANTHER" id="PTHR43861">
    <property type="entry name" value="TRANS-ACONITATE 2-METHYLTRANSFERASE-RELATED"/>
    <property type="match status" value="1"/>
</dbReference>
<gene>
    <name evidence="1" type="ORF">GM418_11305</name>
</gene>
<dbReference type="RefSeq" id="WP_158866106.1">
    <property type="nucleotide sequence ID" value="NZ_CP046401.1"/>
</dbReference>
<dbReference type="GO" id="GO:0008168">
    <property type="term" value="F:methyltransferase activity"/>
    <property type="evidence" value="ECO:0007669"/>
    <property type="project" value="UniProtKB-KW"/>
</dbReference>
<name>A0A6I6JP40_9BACT</name>
<dbReference type="Pfam" id="PF13489">
    <property type="entry name" value="Methyltransf_23"/>
    <property type="match status" value="1"/>
</dbReference>
<dbReference type="GO" id="GO:0032259">
    <property type="term" value="P:methylation"/>
    <property type="evidence" value="ECO:0007669"/>
    <property type="project" value="UniProtKB-KW"/>
</dbReference>
<keyword evidence="2" id="KW-1185">Reference proteome</keyword>
<dbReference type="AlphaFoldDB" id="A0A6I6JP40"/>
<dbReference type="InterPro" id="IPR029063">
    <property type="entry name" value="SAM-dependent_MTases_sf"/>
</dbReference>
<accession>A0A6I6JP40</accession>
<dbReference type="SUPFAM" id="SSF53335">
    <property type="entry name" value="S-adenosyl-L-methionine-dependent methyltransferases"/>
    <property type="match status" value="1"/>
</dbReference>
<organism evidence="1 2">
    <name type="scientific">Maribellus comscasis</name>
    <dbReference type="NCBI Taxonomy" id="2681766"/>
    <lineage>
        <taxon>Bacteria</taxon>
        <taxon>Pseudomonadati</taxon>
        <taxon>Bacteroidota</taxon>
        <taxon>Bacteroidia</taxon>
        <taxon>Marinilabiliales</taxon>
        <taxon>Prolixibacteraceae</taxon>
        <taxon>Maribellus</taxon>
    </lineage>
</organism>
<proteinExistence type="predicted"/>
<dbReference type="CDD" id="cd02440">
    <property type="entry name" value="AdoMet_MTases"/>
    <property type="match status" value="1"/>
</dbReference>
<reference evidence="1 2" key="1">
    <citation type="submission" date="2019-11" db="EMBL/GenBank/DDBJ databases">
        <authorList>
            <person name="Zheng R.K."/>
            <person name="Sun C.M."/>
        </authorList>
    </citation>
    <scope>NUCLEOTIDE SEQUENCE [LARGE SCALE GENOMIC DNA]</scope>
    <source>
        <strain evidence="1 2">WC007</strain>
    </source>
</reference>
<evidence type="ECO:0000313" key="2">
    <source>
        <dbReference type="Proteomes" id="UP000428260"/>
    </source>
</evidence>
<protein>
    <submittedName>
        <fullName evidence="1">Methyltransferase domain-containing protein</fullName>
    </submittedName>
</protein>
<keyword evidence="1" id="KW-0808">Transferase</keyword>
<dbReference type="Gene3D" id="3.40.50.150">
    <property type="entry name" value="Vaccinia Virus protein VP39"/>
    <property type="match status" value="1"/>
</dbReference>
<evidence type="ECO:0000313" key="1">
    <source>
        <dbReference type="EMBL" id="QGY44221.1"/>
    </source>
</evidence>
<dbReference type="KEGG" id="mcos:GM418_11305"/>
<keyword evidence="1" id="KW-0489">Methyltransferase</keyword>